<feature type="domain" description="Transcriptional coactivator p15 (PC4) C-terminal" evidence="1">
    <location>
        <begin position="20"/>
        <end position="66"/>
    </location>
</feature>
<dbReference type="Gene3D" id="2.30.31.70">
    <property type="match status" value="1"/>
</dbReference>
<protein>
    <recommendedName>
        <fullName evidence="1">Transcriptional coactivator p15 (PC4) C-terminal domain-containing protein</fullName>
    </recommendedName>
</protein>
<dbReference type="GO" id="GO:0003677">
    <property type="term" value="F:DNA binding"/>
    <property type="evidence" value="ECO:0007669"/>
    <property type="project" value="InterPro"/>
</dbReference>
<name>A0A9D1VZL2_9FIRM</name>
<dbReference type="InterPro" id="IPR003173">
    <property type="entry name" value="PC4_C"/>
</dbReference>
<gene>
    <name evidence="2" type="ORF">H9851_01050</name>
</gene>
<comment type="caution">
    <text evidence="2">The sequence shown here is derived from an EMBL/GenBank/DDBJ whole genome shotgun (WGS) entry which is preliminary data.</text>
</comment>
<dbReference type="AlphaFoldDB" id="A0A9D1VZL2"/>
<dbReference type="GO" id="GO:0006355">
    <property type="term" value="P:regulation of DNA-templated transcription"/>
    <property type="evidence" value="ECO:0007669"/>
    <property type="project" value="InterPro"/>
</dbReference>
<reference evidence="2" key="1">
    <citation type="journal article" date="2021" name="PeerJ">
        <title>Extensive microbial diversity within the chicken gut microbiome revealed by metagenomics and culture.</title>
        <authorList>
            <person name="Gilroy R."/>
            <person name="Ravi A."/>
            <person name="Getino M."/>
            <person name="Pursley I."/>
            <person name="Horton D.L."/>
            <person name="Alikhan N.F."/>
            <person name="Baker D."/>
            <person name="Gharbi K."/>
            <person name="Hall N."/>
            <person name="Watson M."/>
            <person name="Adriaenssens E.M."/>
            <person name="Foster-Nyarko E."/>
            <person name="Jarju S."/>
            <person name="Secka A."/>
            <person name="Antonio M."/>
            <person name="Oren A."/>
            <person name="Chaudhuri R.R."/>
            <person name="La Ragione R."/>
            <person name="Hildebrand F."/>
            <person name="Pallen M.J."/>
        </authorList>
    </citation>
    <scope>NUCLEOTIDE SEQUENCE</scope>
    <source>
        <strain evidence="2">2189</strain>
    </source>
</reference>
<sequence length="73" mass="8280">MAELKYEVVEKLGVLGETGTGWTKELNLVSWNEREPVYDIRTWNSGHDRMGKGITLSPDEVKCLKDLLNGMDI</sequence>
<reference evidence="2" key="2">
    <citation type="submission" date="2021-04" db="EMBL/GenBank/DDBJ databases">
        <authorList>
            <person name="Gilroy R."/>
        </authorList>
    </citation>
    <scope>NUCLEOTIDE SEQUENCE</scope>
    <source>
        <strain evidence="2">2189</strain>
    </source>
</reference>
<dbReference type="PIRSF" id="PIRSF037246">
    <property type="entry name" value="UCP037246"/>
    <property type="match status" value="1"/>
</dbReference>
<evidence type="ECO:0000313" key="2">
    <source>
        <dbReference type="EMBL" id="HIX49859.1"/>
    </source>
</evidence>
<dbReference type="Proteomes" id="UP000886847">
    <property type="component" value="Unassembled WGS sequence"/>
</dbReference>
<dbReference type="Pfam" id="PF02229">
    <property type="entry name" value="PC4"/>
    <property type="match status" value="1"/>
</dbReference>
<evidence type="ECO:0000313" key="3">
    <source>
        <dbReference type="Proteomes" id="UP000886847"/>
    </source>
</evidence>
<organism evidence="2 3">
    <name type="scientific">Candidatus Borkfalkia faecavium</name>
    <dbReference type="NCBI Taxonomy" id="2838508"/>
    <lineage>
        <taxon>Bacteria</taxon>
        <taxon>Bacillati</taxon>
        <taxon>Bacillota</taxon>
        <taxon>Clostridia</taxon>
        <taxon>Christensenellales</taxon>
        <taxon>Christensenellaceae</taxon>
        <taxon>Candidatus Borkfalkia</taxon>
    </lineage>
</organism>
<proteinExistence type="predicted"/>
<accession>A0A9D1VZL2</accession>
<dbReference type="EMBL" id="DXEW01000005">
    <property type="protein sequence ID" value="HIX49859.1"/>
    <property type="molecule type" value="Genomic_DNA"/>
</dbReference>
<evidence type="ECO:0000259" key="1">
    <source>
        <dbReference type="Pfam" id="PF02229"/>
    </source>
</evidence>
<dbReference type="InterPro" id="IPR017154">
    <property type="entry name" value="PC4-like"/>
</dbReference>